<keyword evidence="1" id="KW-0812">Transmembrane</keyword>
<feature type="transmembrane region" description="Helical" evidence="1">
    <location>
        <begin position="6"/>
        <end position="27"/>
    </location>
</feature>
<dbReference type="RefSeq" id="WP_341696715.1">
    <property type="nucleotide sequence ID" value="NZ_JBBYHR010000004.1"/>
</dbReference>
<evidence type="ECO:0000313" key="2">
    <source>
        <dbReference type="EMBL" id="MEL1244398.1"/>
    </source>
</evidence>
<organism evidence="2 3">
    <name type="scientific">Flavobacterium arundinis</name>
    <dbReference type="NCBI Taxonomy" id="3139143"/>
    <lineage>
        <taxon>Bacteria</taxon>
        <taxon>Pseudomonadati</taxon>
        <taxon>Bacteroidota</taxon>
        <taxon>Flavobacteriia</taxon>
        <taxon>Flavobacteriales</taxon>
        <taxon>Flavobacteriaceae</taxon>
        <taxon>Flavobacterium</taxon>
    </lineage>
</organism>
<keyword evidence="1" id="KW-0472">Membrane</keyword>
<dbReference type="EMBL" id="JBBYHR010000004">
    <property type="protein sequence ID" value="MEL1244398.1"/>
    <property type="molecule type" value="Genomic_DNA"/>
</dbReference>
<evidence type="ECO:0008006" key="4">
    <source>
        <dbReference type="Google" id="ProtNLM"/>
    </source>
</evidence>
<evidence type="ECO:0000256" key="1">
    <source>
        <dbReference type="SAM" id="Phobius"/>
    </source>
</evidence>
<dbReference type="Proteomes" id="UP001464555">
    <property type="component" value="Unassembled WGS sequence"/>
</dbReference>
<comment type="caution">
    <text evidence="2">The sequence shown here is derived from an EMBL/GenBank/DDBJ whole genome shotgun (WGS) entry which is preliminary data.</text>
</comment>
<accession>A0ABU9HW56</accession>
<name>A0ABU9HW56_9FLAO</name>
<reference evidence="2 3" key="1">
    <citation type="submission" date="2024-04" db="EMBL/GenBank/DDBJ databases">
        <title>Flavobacterium sp. DGU11 16S ribosomal RNA gene Genome sequencing and assembly.</title>
        <authorList>
            <person name="Park S."/>
        </authorList>
    </citation>
    <scope>NUCLEOTIDE SEQUENCE [LARGE SCALE GENOMIC DNA]</scope>
    <source>
        <strain evidence="2 3">DGU11</strain>
    </source>
</reference>
<gene>
    <name evidence="2" type="ORF">AAEO56_09015</name>
</gene>
<sequence>MKKTTLLGTGIVLLLIINALTLGFIYFKAGRPPQHPEPKEVISKMLHFDEGQRHQYEEQIVWHRTRINQLDGRIRKAKEELYALLAENNTSKKDSLITVISGLHKEIEETHFKHFSDIKSICRPEQQVYYKQLIIELPRLFGGQKQPRAKE</sequence>
<proteinExistence type="predicted"/>
<keyword evidence="1" id="KW-1133">Transmembrane helix</keyword>
<evidence type="ECO:0000313" key="3">
    <source>
        <dbReference type="Proteomes" id="UP001464555"/>
    </source>
</evidence>
<keyword evidence="3" id="KW-1185">Reference proteome</keyword>
<dbReference type="Gene3D" id="1.20.120.1490">
    <property type="match status" value="1"/>
</dbReference>
<protein>
    <recommendedName>
        <fullName evidence="4">Heavy-metal resistance</fullName>
    </recommendedName>
</protein>